<name>A0A8J3G6J9_9BACT</name>
<evidence type="ECO:0000259" key="2">
    <source>
        <dbReference type="Pfam" id="PF13568"/>
    </source>
</evidence>
<dbReference type="Proteomes" id="UP000642809">
    <property type="component" value="Unassembled WGS sequence"/>
</dbReference>
<proteinExistence type="predicted"/>
<comment type="caution">
    <text evidence="3">The sequence shown here is derived from an EMBL/GenBank/DDBJ whole genome shotgun (WGS) entry which is preliminary data.</text>
</comment>
<evidence type="ECO:0000313" key="3">
    <source>
        <dbReference type="EMBL" id="GHB45342.1"/>
    </source>
</evidence>
<dbReference type="InterPro" id="IPR025665">
    <property type="entry name" value="Beta-barrel_OMP_2"/>
</dbReference>
<organism evidence="3 4">
    <name type="scientific">Mongoliitalea lutea</name>
    <dbReference type="NCBI Taxonomy" id="849756"/>
    <lineage>
        <taxon>Bacteria</taxon>
        <taxon>Pseudomonadati</taxon>
        <taxon>Bacteroidota</taxon>
        <taxon>Cytophagia</taxon>
        <taxon>Cytophagales</taxon>
        <taxon>Cyclobacteriaceae</taxon>
        <taxon>Mongoliitalea</taxon>
    </lineage>
</organism>
<accession>A0A8J3G6J9</accession>
<evidence type="ECO:0000256" key="1">
    <source>
        <dbReference type="SAM" id="MobiDB-lite"/>
    </source>
</evidence>
<reference evidence="3" key="1">
    <citation type="journal article" date="2014" name="Int. J. Syst. Evol. Microbiol.">
        <title>Complete genome sequence of Corynebacterium casei LMG S-19264T (=DSM 44701T), isolated from a smear-ripened cheese.</title>
        <authorList>
            <consortium name="US DOE Joint Genome Institute (JGI-PGF)"/>
            <person name="Walter F."/>
            <person name="Albersmeier A."/>
            <person name="Kalinowski J."/>
            <person name="Ruckert C."/>
        </authorList>
    </citation>
    <scope>NUCLEOTIDE SEQUENCE</scope>
    <source>
        <strain evidence="3">KCTC 23224</strain>
    </source>
</reference>
<dbReference type="AlphaFoldDB" id="A0A8J3G6J9"/>
<feature type="compositionally biased region" description="Polar residues" evidence="1">
    <location>
        <begin position="130"/>
        <end position="139"/>
    </location>
</feature>
<evidence type="ECO:0000313" key="4">
    <source>
        <dbReference type="Proteomes" id="UP000642809"/>
    </source>
</evidence>
<feature type="domain" description="Outer membrane protein beta-barrel" evidence="2">
    <location>
        <begin position="216"/>
        <end position="341"/>
    </location>
</feature>
<protein>
    <recommendedName>
        <fullName evidence="2">Outer membrane protein beta-barrel domain-containing protein</fullName>
    </recommendedName>
</protein>
<dbReference type="EMBL" id="BMYF01000018">
    <property type="protein sequence ID" value="GHB45342.1"/>
    <property type="molecule type" value="Genomic_DNA"/>
</dbReference>
<gene>
    <name evidence="3" type="ORF">GCM10008106_27900</name>
</gene>
<reference evidence="3" key="2">
    <citation type="submission" date="2020-09" db="EMBL/GenBank/DDBJ databases">
        <authorList>
            <person name="Sun Q."/>
            <person name="Kim S."/>
        </authorList>
    </citation>
    <scope>NUCLEOTIDE SEQUENCE</scope>
    <source>
        <strain evidence="3">KCTC 23224</strain>
    </source>
</reference>
<feature type="region of interest" description="Disordered" evidence="1">
    <location>
        <begin position="121"/>
        <end position="144"/>
    </location>
</feature>
<sequence length="432" mass="47749">MKEPFDKKLADKIKTLFQSHEETAPQKEWERFSAAYFNKPVKKKYPIWPWWVSGIAASLALAIWLGRTPEAIEEPNELLSFADTLAKESKSYELEDLGSIETLEDITSRDELGSMAANTRGPVQAAETFPKSSAKQAEITSRPAENPLVAEINVPETTAELNTLESTYVPFSSLTDKTLDSKSAETYIKNLLAEEQESVKQTSKDPFKLGLLIAPQAVSNANQTIGLSAGIMSEIAVSKKLKIDMGIAYAQQNLNPNSNGGMLNARTSDAMQNYSGQQFREQAIAGNQFFAGNLISATEELRFGQLEIPINLKYKLLERNKADIYFVSGISNMFYLNQERISTLNFANLSAAGNIGNGIQSFSQRSVPDASSSDVNIGQLVNVAVGFEQNLSNGTFLYIEPFYKMSVGNQTFAEQQFSIGGINLRMNFQFKK</sequence>
<keyword evidence="4" id="KW-1185">Reference proteome</keyword>
<dbReference type="RefSeq" id="WP_189583839.1">
    <property type="nucleotide sequence ID" value="NZ_BMYF01000018.1"/>
</dbReference>
<dbReference type="Pfam" id="PF13568">
    <property type="entry name" value="OMP_b-brl_2"/>
    <property type="match status" value="1"/>
</dbReference>